<evidence type="ECO:0000256" key="3">
    <source>
        <dbReference type="ARBA" id="ARBA00022692"/>
    </source>
</evidence>
<keyword evidence="7" id="KW-0472">Membrane</keyword>
<dbReference type="EMBL" id="CATNWA010020612">
    <property type="protein sequence ID" value="CAI9619172.1"/>
    <property type="molecule type" value="Genomic_DNA"/>
</dbReference>
<evidence type="ECO:0000256" key="2">
    <source>
        <dbReference type="ARBA" id="ARBA00022475"/>
    </source>
</evidence>
<sequence length="124" mass="14160">MVYLLTLVGNLLIITLVVYSKTLQTPMYFFLAQLSLCDIMITTDIAPNVLHVLLNKGATMSFTNCIFQQYIFVVMECTECLLLTVMSYDRYLAICNPLHYTTIMNELFFAQNLPSFLGCLAFFP</sequence>
<dbReference type="InterPro" id="IPR000276">
    <property type="entry name" value="GPCR_Rhodpsn"/>
</dbReference>
<dbReference type="PROSITE" id="PS50262">
    <property type="entry name" value="G_PROTEIN_RECEP_F1_2"/>
    <property type="match status" value="1"/>
</dbReference>
<protein>
    <recommendedName>
        <fullName evidence="9">G-protein coupled receptors family 1 profile domain-containing protein</fullName>
    </recommendedName>
</protein>
<dbReference type="Pfam" id="PF00001">
    <property type="entry name" value="7tm_1"/>
    <property type="match status" value="1"/>
</dbReference>
<evidence type="ECO:0000256" key="4">
    <source>
        <dbReference type="ARBA" id="ARBA00022725"/>
    </source>
</evidence>
<dbReference type="PROSITE" id="PS00237">
    <property type="entry name" value="G_PROTEIN_RECEP_F1_1"/>
    <property type="match status" value="1"/>
</dbReference>
<dbReference type="Gene3D" id="1.20.1070.10">
    <property type="entry name" value="Rhodopsin 7-helix transmembrane proteins"/>
    <property type="match status" value="1"/>
</dbReference>
<keyword evidence="2" id="KW-1003">Cell membrane</keyword>
<evidence type="ECO:0000313" key="10">
    <source>
        <dbReference type="EMBL" id="CAI9619172.1"/>
    </source>
</evidence>
<keyword evidence="5" id="KW-1133">Transmembrane helix</keyword>
<comment type="subcellular location">
    <subcellularLocation>
        <location evidence="1">Cell membrane</location>
        <topology evidence="1">Multi-pass membrane protein</topology>
    </subcellularLocation>
</comment>
<evidence type="ECO:0000259" key="9">
    <source>
        <dbReference type="PROSITE" id="PS50262"/>
    </source>
</evidence>
<evidence type="ECO:0000313" key="11">
    <source>
        <dbReference type="Proteomes" id="UP001162483"/>
    </source>
</evidence>
<keyword evidence="8" id="KW-0675">Receptor</keyword>
<dbReference type="PANTHER" id="PTHR26452">
    <property type="entry name" value="OLFACTORY RECEPTOR"/>
    <property type="match status" value="1"/>
</dbReference>
<keyword evidence="6" id="KW-0297">G-protein coupled receptor</keyword>
<evidence type="ECO:0000256" key="7">
    <source>
        <dbReference type="ARBA" id="ARBA00023136"/>
    </source>
</evidence>
<accession>A0ABN9HE31</accession>
<dbReference type="InterPro" id="IPR050516">
    <property type="entry name" value="Olfactory_GPCR"/>
</dbReference>
<evidence type="ECO:0000256" key="5">
    <source>
        <dbReference type="ARBA" id="ARBA00022989"/>
    </source>
</evidence>
<keyword evidence="3" id="KW-0812">Transmembrane</keyword>
<keyword evidence="6" id="KW-0807">Transducer</keyword>
<dbReference type="InterPro" id="IPR017452">
    <property type="entry name" value="GPCR_Rhodpsn_7TM"/>
</dbReference>
<keyword evidence="4" id="KW-0716">Sensory transduction</keyword>
<dbReference type="Proteomes" id="UP001162483">
    <property type="component" value="Unassembled WGS sequence"/>
</dbReference>
<evidence type="ECO:0000256" key="6">
    <source>
        <dbReference type="ARBA" id="ARBA00023040"/>
    </source>
</evidence>
<keyword evidence="11" id="KW-1185">Reference proteome</keyword>
<keyword evidence="4" id="KW-0552">Olfaction</keyword>
<dbReference type="SUPFAM" id="SSF81321">
    <property type="entry name" value="Family A G protein-coupled receptor-like"/>
    <property type="match status" value="1"/>
</dbReference>
<evidence type="ECO:0000256" key="8">
    <source>
        <dbReference type="ARBA" id="ARBA00023170"/>
    </source>
</evidence>
<reference evidence="10" key="1">
    <citation type="submission" date="2023-05" db="EMBL/GenBank/DDBJ databases">
        <authorList>
            <person name="Stuckert A."/>
        </authorList>
    </citation>
    <scope>NUCLEOTIDE SEQUENCE</scope>
</reference>
<proteinExistence type="predicted"/>
<organism evidence="10 11">
    <name type="scientific">Staurois parvus</name>
    <dbReference type="NCBI Taxonomy" id="386267"/>
    <lineage>
        <taxon>Eukaryota</taxon>
        <taxon>Metazoa</taxon>
        <taxon>Chordata</taxon>
        <taxon>Craniata</taxon>
        <taxon>Vertebrata</taxon>
        <taxon>Euteleostomi</taxon>
        <taxon>Amphibia</taxon>
        <taxon>Batrachia</taxon>
        <taxon>Anura</taxon>
        <taxon>Neobatrachia</taxon>
        <taxon>Ranoidea</taxon>
        <taxon>Ranidae</taxon>
        <taxon>Staurois</taxon>
    </lineage>
</organism>
<name>A0ABN9HE31_9NEOB</name>
<gene>
    <name evidence="10" type="ORF">SPARVUS_LOCUS15791847</name>
</gene>
<comment type="caution">
    <text evidence="10">The sequence shown here is derived from an EMBL/GenBank/DDBJ whole genome shotgun (WGS) entry which is preliminary data.</text>
</comment>
<feature type="domain" description="G-protein coupled receptors family 1 profile" evidence="9">
    <location>
        <begin position="9"/>
        <end position="124"/>
    </location>
</feature>
<evidence type="ECO:0000256" key="1">
    <source>
        <dbReference type="ARBA" id="ARBA00004651"/>
    </source>
</evidence>